<keyword evidence="2" id="KW-0809">Transit peptide</keyword>
<comment type="subcellular location">
    <subcellularLocation>
        <location evidence="1">Mitochondrion</location>
    </subcellularLocation>
</comment>
<dbReference type="GO" id="GO:0003735">
    <property type="term" value="F:structural constituent of ribosome"/>
    <property type="evidence" value="ECO:0007669"/>
    <property type="project" value="TreeGrafter"/>
</dbReference>
<gene>
    <name evidence="8" type="ORF">CAUPRSCDRAFT_1979</name>
    <name evidence="9" type="ORF">CXG81DRAFT_7918</name>
</gene>
<reference evidence="10 11" key="1">
    <citation type="journal article" date="2018" name="Nat. Microbiol.">
        <title>Leveraging single-cell genomics to expand the fungal tree of life.</title>
        <authorList>
            <person name="Ahrendt S.R."/>
            <person name="Quandt C.A."/>
            <person name="Ciobanu D."/>
            <person name="Clum A."/>
            <person name="Salamov A."/>
            <person name="Andreopoulos B."/>
            <person name="Cheng J.F."/>
            <person name="Woyke T."/>
            <person name="Pelin A."/>
            <person name="Henrissat B."/>
            <person name="Reynolds N.K."/>
            <person name="Benny G.L."/>
            <person name="Smith M.E."/>
            <person name="James T.Y."/>
            <person name="Grigoriev I.V."/>
        </authorList>
    </citation>
    <scope>NUCLEOTIDE SEQUENCE [LARGE SCALE GENOMIC DNA]</scope>
    <source>
        <strain evidence="10 11">ATCC 52028</strain>
    </source>
</reference>
<comment type="similarity">
    <text evidence="6">Belongs to the mitochondrion-specific ribosomal protein mL54 family.</text>
</comment>
<dbReference type="PANTHER" id="PTHR28595:SF1">
    <property type="entry name" value="LARGE RIBOSOMAL SUBUNIT PROTEIN ML54"/>
    <property type="match status" value="1"/>
</dbReference>
<dbReference type="GO" id="GO:0005762">
    <property type="term" value="C:mitochondrial large ribosomal subunit"/>
    <property type="evidence" value="ECO:0007669"/>
    <property type="project" value="TreeGrafter"/>
</dbReference>
<protein>
    <recommendedName>
        <fullName evidence="7">Large ribosomal subunit protein mL54</fullName>
    </recommendedName>
</protein>
<organism evidence="9 11">
    <name type="scientific">Caulochytrium protostelioides</name>
    <dbReference type="NCBI Taxonomy" id="1555241"/>
    <lineage>
        <taxon>Eukaryota</taxon>
        <taxon>Fungi</taxon>
        <taxon>Fungi incertae sedis</taxon>
        <taxon>Chytridiomycota</taxon>
        <taxon>Chytridiomycota incertae sedis</taxon>
        <taxon>Chytridiomycetes</taxon>
        <taxon>Caulochytriales</taxon>
        <taxon>Caulochytriaceae</taxon>
        <taxon>Caulochytrium</taxon>
    </lineage>
</organism>
<dbReference type="Proteomes" id="UP000268535">
    <property type="component" value="Unassembled WGS sequence"/>
</dbReference>
<dbReference type="Pfam" id="PF08561">
    <property type="entry name" value="Ribosomal_L37"/>
    <property type="match status" value="1"/>
</dbReference>
<keyword evidence="5" id="KW-0687">Ribonucleoprotein</keyword>
<evidence type="ECO:0000256" key="3">
    <source>
        <dbReference type="ARBA" id="ARBA00022980"/>
    </source>
</evidence>
<dbReference type="PANTHER" id="PTHR28595">
    <property type="entry name" value="39S RIBOSOMAL PROTEIN L54, MITOCHONDRIAL"/>
    <property type="match status" value="1"/>
</dbReference>
<evidence type="ECO:0000313" key="10">
    <source>
        <dbReference type="Proteomes" id="UP000268535"/>
    </source>
</evidence>
<name>A0A4P9X067_9FUNG</name>
<dbReference type="Proteomes" id="UP000274922">
    <property type="component" value="Unassembled WGS sequence"/>
</dbReference>
<evidence type="ECO:0000256" key="5">
    <source>
        <dbReference type="ARBA" id="ARBA00023274"/>
    </source>
</evidence>
<dbReference type="OrthoDB" id="10252718at2759"/>
<feature type="non-terminal residue" evidence="9">
    <location>
        <position position="66"/>
    </location>
</feature>
<reference evidence="9" key="2">
    <citation type="submission" date="2018-04" db="EMBL/GenBank/DDBJ databases">
        <title>Leveraging single-cell genomics to expand the Fungal Tree of Life.</title>
        <authorList>
            <consortium name="DOE Joint Genome Institute"/>
            <person name="Ahrendt S.R."/>
            <person name="Quandt C.A."/>
            <person name="Ciobanu D."/>
            <person name="Clum A."/>
            <person name="Salamov A."/>
            <person name="Andreopoulos B."/>
            <person name="Cheng J.-F."/>
            <person name="Woyke T."/>
            <person name="Pelin A."/>
            <person name="Henrissat B."/>
            <person name="Benny G.L."/>
            <person name="Smith M.E."/>
            <person name="James T.Y."/>
            <person name="Grigoriev I.V."/>
        </authorList>
    </citation>
    <scope>NUCLEOTIDE SEQUENCE</scope>
    <source>
        <strain evidence="9">ATCC 52028</strain>
    </source>
</reference>
<dbReference type="EMBL" id="ML014303">
    <property type="protein sequence ID" value="RKO99259.1"/>
    <property type="molecule type" value="Genomic_DNA"/>
</dbReference>
<proteinExistence type="inferred from homology"/>
<reference evidence="8" key="3">
    <citation type="submission" date="2018-08" db="EMBL/GenBank/DDBJ databases">
        <title>Leveraging single-cell genomics to expand the Fungal Tree of Life.</title>
        <authorList>
            <consortium name="DOE Joint Genome Institute"/>
            <person name="Ahrendt S.R."/>
            <person name="Quandt C.A."/>
            <person name="Ciobanu D."/>
            <person name="Clum A."/>
            <person name="Salamov A."/>
            <person name="Andreopoulos B."/>
            <person name="Cheng J.-F."/>
            <person name="Woyke T."/>
            <person name="Pelin A."/>
            <person name="Henrissat B."/>
            <person name="Reynolds N."/>
            <person name="Benny G.L."/>
            <person name="Smith M.E."/>
            <person name="James T.Y."/>
            <person name="Grigoriev I.V."/>
        </authorList>
    </citation>
    <scope>NUCLEOTIDE SEQUENCE</scope>
    <source>
        <strain evidence="8">ATCC 52028</strain>
    </source>
</reference>
<keyword evidence="3" id="KW-0689">Ribosomal protein</keyword>
<evidence type="ECO:0000313" key="9">
    <source>
        <dbReference type="EMBL" id="RKO99259.1"/>
    </source>
</evidence>
<evidence type="ECO:0000256" key="4">
    <source>
        <dbReference type="ARBA" id="ARBA00023128"/>
    </source>
</evidence>
<dbReference type="STRING" id="1555241.A0A4P9X067"/>
<evidence type="ECO:0000313" key="11">
    <source>
        <dbReference type="Proteomes" id="UP000274922"/>
    </source>
</evidence>
<dbReference type="AlphaFoldDB" id="A0A4P9X067"/>
<keyword evidence="11" id="KW-1185">Reference proteome</keyword>
<sequence length="66" mass="7573">EGTVMKGLNVLKDGSDPVALADDQYPAWLWLLFEPKPDYSVAANRYSRSYMRHQSQMKIKTNALKK</sequence>
<accession>A0A4P9X067</accession>
<keyword evidence="4" id="KW-0496">Mitochondrion</keyword>
<evidence type="ECO:0000256" key="7">
    <source>
        <dbReference type="ARBA" id="ARBA00035179"/>
    </source>
</evidence>
<evidence type="ECO:0000256" key="6">
    <source>
        <dbReference type="ARBA" id="ARBA00033752"/>
    </source>
</evidence>
<dbReference type="InterPro" id="IPR013870">
    <property type="entry name" value="Ribosomal_mL54"/>
</dbReference>
<evidence type="ECO:0000313" key="8">
    <source>
        <dbReference type="EMBL" id="RKO97892.1"/>
    </source>
</evidence>
<evidence type="ECO:0000256" key="2">
    <source>
        <dbReference type="ARBA" id="ARBA00022946"/>
    </source>
</evidence>
<evidence type="ECO:0000256" key="1">
    <source>
        <dbReference type="ARBA" id="ARBA00004173"/>
    </source>
</evidence>
<feature type="non-terminal residue" evidence="9">
    <location>
        <position position="1"/>
    </location>
</feature>
<dbReference type="EMBL" id="ML009147">
    <property type="protein sequence ID" value="RKO97892.1"/>
    <property type="molecule type" value="Genomic_DNA"/>
</dbReference>